<dbReference type="InterPro" id="IPR004386">
    <property type="entry name" value="Toxin_YafQ-like"/>
</dbReference>
<dbReference type="PANTHER" id="PTHR40588:SF1">
    <property type="entry name" value="MRNA INTERFERASE TOXIN YAFQ"/>
    <property type="match status" value="1"/>
</dbReference>
<dbReference type="InterPro" id="IPR035093">
    <property type="entry name" value="RelE/ParE_toxin_dom_sf"/>
</dbReference>
<organism evidence="3 4">
    <name type="scientific">Lactiplantibacillus garii</name>
    <dbReference type="NCBI Taxonomy" id="2306423"/>
    <lineage>
        <taxon>Bacteria</taxon>
        <taxon>Bacillati</taxon>
        <taxon>Bacillota</taxon>
        <taxon>Bacilli</taxon>
        <taxon>Lactobacillales</taxon>
        <taxon>Lactobacillaceae</taxon>
        <taxon>Lactiplantibacillus</taxon>
    </lineage>
</organism>
<dbReference type="AlphaFoldDB" id="A0A3R8J746"/>
<dbReference type="InterPro" id="IPR007712">
    <property type="entry name" value="RelE/ParE_toxin"/>
</dbReference>
<comment type="caution">
    <text evidence="3">The sequence shown here is derived from an EMBL/GenBank/DDBJ whole genome shotgun (WGS) entry which is preliminary data.</text>
</comment>
<evidence type="ECO:0000256" key="1">
    <source>
        <dbReference type="ARBA" id="ARBA00022649"/>
    </source>
</evidence>
<name>A0A3R8J746_9LACO</name>
<dbReference type="GO" id="GO:0004521">
    <property type="term" value="F:RNA endonuclease activity"/>
    <property type="evidence" value="ECO:0007669"/>
    <property type="project" value="TreeGrafter"/>
</dbReference>
<dbReference type="SUPFAM" id="SSF143011">
    <property type="entry name" value="RelE-like"/>
    <property type="match status" value="1"/>
</dbReference>
<dbReference type="Gene3D" id="3.30.2310.20">
    <property type="entry name" value="RelE-like"/>
    <property type="match status" value="1"/>
</dbReference>
<gene>
    <name evidence="3" type="ORF">D1831_07285</name>
</gene>
<dbReference type="PIRSF" id="PIRSF006156">
    <property type="entry name" value="YafQ"/>
    <property type="match status" value="1"/>
</dbReference>
<dbReference type="Proteomes" id="UP000283633">
    <property type="component" value="Unassembled WGS sequence"/>
</dbReference>
<dbReference type="OrthoDB" id="7030467at2"/>
<dbReference type="EMBL" id="QWZQ01000020">
    <property type="protein sequence ID" value="RRK10460.1"/>
    <property type="molecule type" value="Genomic_DNA"/>
</dbReference>
<evidence type="ECO:0000313" key="3">
    <source>
        <dbReference type="EMBL" id="RRK10460.1"/>
    </source>
</evidence>
<reference evidence="3 4" key="1">
    <citation type="submission" date="2018-08" db="EMBL/GenBank/DDBJ databases">
        <title>Genome Lactobacillus garii FI11369.</title>
        <authorList>
            <person name="Diaz M."/>
            <person name="Narbad A."/>
        </authorList>
    </citation>
    <scope>NUCLEOTIDE SEQUENCE [LARGE SCALE GENOMIC DNA]</scope>
    <source>
        <strain evidence="3 4">FI11369</strain>
    </source>
</reference>
<dbReference type="GO" id="GO:0006415">
    <property type="term" value="P:translational termination"/>
    <property type="evidence" value="ECO:0007669"/>
    <property type="project" value="TreeGrafter"/>
</dbReference>
<dbReference type="GO" id="GO:0006402">
    <property type="term" value="P:mRNA catabolic process"/>
    <property type="evidence" value="ECO:0007669"/>
    <property type="project" value="TreeGrafter"/>
</dbReference>
<keyword evidence="1" id="KW-1277">Toxin-antitoxin system</keyword>
<proteinExistence type="predicted"/>
<accession>A0A3R8J746</accession>
<dbReference type="Pfam" id="PF15738">
    <property type="entry name" value="YafQ_toxin"/>
    <property type="match status" value="1"/>
</dbReference>
<evidence type="ECO:0000313" key="4">
    <source>
        <dbReference type="Proteomes" id="UP000283633"/>
    </source>
</evidence>
<evidence type="ECO:0000256" key="2">
    <source>
        <dbReference type="PIRSR" id="PIRSR006156-1"/>
    </source>
</evidence>
<dbReference type="PANTHER" id="PTHR40588">
    <property type="entry name" value="MRNA INTERFERASE TOXIN YAFQ"/>
    <property type="match status" value="1"/>
</dbReference>
<feature type="active site" description="Proton donor" evidence="2">
    <location>
        <position position="92"/>
    </location>
</feature>
<keyword evidence="4" id="KW-1185">Reference proteome</keyword>
<dbReference type="NCBIfam" id="TIGR02385">
    <property type="entry name" value="RelE_StbE"/>
    <property type="match status" value="1"/>
</dbReference>
<sequence>MNSKITIDQPPTFRRDLKRMVKKKNRSVQKVFDTVHALIIQDKDLLRTKYRDHPLKGKYRDFRELHLESDWLLMCRFTNEHLQLVLVRTGTHDELFN</sequence>
<protein>
    <submittedName>
        <fullName evidence="3">Type II toxin-antitoxin system YafQ family toxin</fullName>
    </submittedName>
</protein>